<evidence type="ECO:0000313" key="1">
    <source>
        <dbReference type="EMBL" id="PZQ56295.1"/>
    </source>
</evidence>
<dbReference type="EMBL" id="QFPX01000004">
    <property type="protein sequence ID" value="PZQ56295.1"/>
    <property type="molecule type" value="Genomic_DNA"/>
</dbReference>
<dbReference type="Proteomes" id="UP000249082">
    <property type="component" value="Unassembled WGS sequence"/>
</dbReference>
<organism evidence="1 2">
    <name type="scientific">Novosphingobium pentaromativorans</name>
    <dbReference type="NCBI Taxonomy" id="205844"/>
    <lineage>
        <taxon>Bacteria</taxon>
        <taxon>Pseudomonadati</taxon>
        <taxon>Pseudomonadota</taxon>
        <taxon>Alphaproteobacteria</taxon>
        <taxon>Sphingomonadales</taxon>
        <taxon>Sphingomonadaceae</taxon>
        <taxon>Novosphingobium</taxon>
    </lineage>
</organism>
<comment type="caution">
    <text evidence="1">The sequence shown here is derived from an EMBL/GenBank/DDBJ whole genome shotgun (WGS) entry which is preliminary data.</text>
</comment>
<name>A0A2W5P0F8_9SPHN</name>
<sequence>MARYKLIALTTPQPGREDDYHDWYDNNHLPELVNKFGMNGAQRYDLVARLVGSDSNPYLAIYDIETDDPMALLGAIGKATAAGELTPSDAQDMATCYTALFTERGERVVPAA</sequence>
<protein>
    <recommendedName>
        <fullName evidence="3">EthD family reductase</fullName>
    </recommendedName>
</protein>
<dbReference type="InterPro" id="IPR011008">
    <property type="entry name" value="Dimeric_a/b-barrel"/>
</dbReference>
<evidence type="ECO:0008006" key="3">
    <source>
        <dbReference type="Google" id="ProtNLM"/>
    </source>
</evidence>
<accession>A0A2W5P0F8</accession>
<proteinExistence type="predicted"/>
<dbReference type="AlphaFoldDB" id="A0A2W5P0F8"/>
<dbReference type="Gene3D" id="3.30.70.100">
    <property type="match status" value="1"/>
</dbReference>
<reference evidence="1 2" key="1">
    <citation type="submission" date="2017-08" db="EMBL/GenBank/DDBJ databases">
        <title>Infants hospitalized years apart are colonized by the same room-sourced microbial strains.</title>
        <authorList>
            <person name="Brooks B."/>
            <person name="Olm M.R."/>
            <person name="Firek B.A."/>
            <person name="Baker R."/>
            <person name="Thomas B.C."/>
            <person name="Morowitz M.J."/>
            <person name="Banfield J.F."/>
        </authorList>
    </citation>
    <scope>NUCLEOTIDE SEQUENCE [LARGE SCALE GENOMIC DNA]</scope>
    <source>
        <strain evidence="1">S2_005_002_R2_33</strain>
    </source>
</reference>
<dbReference type="SUPFAM" id="SSF54909">
    <property type="entry name" value="Dimeric alpha+beta barrel"/>
    <property type="match status" value="1"/>
</dbReference>
<gene>
    <name evidence="1" type="ORF">DI555_05360</name>
</gene>
<evidence type="ECO:0000313" key="2">
    <source>
        <dbReference type="Proteomes" id="UP000249082"/>
    </source>
</evidence>